<sequence length="83" mass="9029">MTGLPTPRTRLSAMSIPIPIYAPVCRPWLDLLALSDCPTFRLPNRQATSSHSVEPLVPAPLPAVWPPNDSVSCDHFVKVSGHT</sequence>
<dbReference type="AlphaFoldDB" id="A0A3S5CM19"/>
<evidence type="ECO:0000313" key="1">
    <source>
        <dbReference type="EMBL" id="VEL19740.1"/>
    </source>
</evidence>
<keyword evidence="2" id="KW-1185">Reference proteome</keyword>
<accession>A0A3S5CM19</accession>
<evidence type="ECO:0000313" key="2">
    <source>
        <dbReference type="Proteomes" id="UP000784294"/>
    </source>
</evidence>
<proteinExistence type="predicted"/>
<protein>
    <submittedName>
        <fullName evidence="1">Uncharacterized protein</fullName>
    </submittedName>
</protein>
<gene>
    <name evidence="1" type="ORF">PXEA_LOCUS13180</name>
</gene>
<name>A0A3S5CM19_9PLAT</name>
<organism evidence="1 2">
    <name type="scientific">Protopolystoma xenopodis</name>
    <dbReference type="NCBI Taxonomy" id="117903"/>
    <lineage>
        <taxon>Eukaryota</taxon>
        <taxon>Metazoa</taxon>
        <taxon>Spiralia</taxon>
        <taxon>Lophotrochozoa</taxon>
        <taxon>Platyhelminthes</taxon>
        <taxon>Monogenea</taxon>
        <taxon>Polyopisthocotylea</taxon>
        <taxon>Polystomatidea</taxon>
        <taxon>Polystomatidae</taxon>
        <taxon>Protopolystoma</taxon>
    </lineage>
</organism>
<dbReference type="EMBL" id="CAAALY010043035">
    <property type="protein sequence ID" value="VEL19740.1"/>
    <property type="molecule type" value="Genomic_DNA"/>
</dbReference>
<reference evidence="1" key="1">
    <citation type="submission" date="2018-11" db="EMBL/GenBank/DDBJ databases">
        <authorList>
            <consortium name="Pathogen Informatics"/>
        </authorList>
    </citation>
    <scope>NUCLEOTIDE SEQUENCE</scope>
</reference>
<comment type="caution">
    <text evidence="1">The sequence shown here is derived from an EMBL/GenBank/DDBJ whole genome shotgun (WGS) entry which is preliminary data.</text>
</comment>
<dbReference type="Proteomes" id="UP000784294">
    <property type="component" value="Unassembled WGS sequence"/>
</dbReference>